<dbReference type="Proteomes" id="UP000276133">
    <property type="component" value="Unassembled WGS sequence"/>
</dbReference>
<sequence>MLHNREIKEILNFKVECINILFKFILKFDIQPLSYTPIVLNLLEIYLGLILGFLTRLVISKLKPEFKICSN</sequence>
<keyword evidence="1" id="KW-0812">Transmembrane</keyword>
<keyword evidence="1" id="KW-0472">Membrane</keyword>
<gene>
    <name evidence="2" type="ORF">BpHYR1_027009</name>
</gene>
<keyword evidence="3" id="KW-1185">Reference proteome</keyword>
<evidence type="ECO:0000313" key="2">
    <source>
        <dbReference type="EMBL" id="RNA37665.1"/>
    </source>
</evidence>
<proteinExistence type="predicted"/>
<dbReference type="AlphaFoldDB" id="A0A3M7SPN3"/>
<dbReference type="EMBL" id="REGN01001010">
    <property type="protein sequence ID" value="RNA37665.1"/>
    <property type="molecule type" value="Genomic_DNA"/>
</dbReference>
<name>A0A3M7SPN3_BRAPC</name>
<comment type="caution">
    <text evidence="2">The sequence shown here is derived from an EMBL/GenBank/DDBJ whole genome shotgun (WGS) entry which is preliminary data.</text>
</comment>
<accession>A0A3M7SPN3</accession>
<reference evidence="2 3" key="1">
    <citation type="journal article" date="2018" name="Sci. Rep.">
        <title>Genomic signatures of local adaptation to the degree of environmental predictability in rotifers.</title>
        <authorList>
            <person name="Franch-Gras L."/>
            <person name="Hahn C."/>
            <person name="Garcia-Roger E.M."/>
            <person name="Carmona M.J."/>
            <person name="Serra M."/>
            <person name="Gomez A."/>
        </authorList>
    </citation>
    <scope>NUCLEOTIDE SEQUENCE [LARGE SCALE GENOMIC DNA]</scope>
    <source>
        <strain evidence="2">HYR1</strain>
    </source>
</reference>
<evidence type="ECO:0000313" key="3">
    <source>
        <dbReference type="Proteomes" id="UP000276133"/>
    </source>
</evidence>
<organism evidence="2 3">
    <name type="scientific">Brachionus plicatilis</name>
    <name type="common">Marine rotifer</name>
    <name type="synonym">Brachionus muelleri</name>
    <dbReference type="NCBI Taxonomy" id="10195"/>
    <lineage>
        <taxon>Eukaryota</taxon>
        <taxon>Metazoa</taxon>
        <taxon>Spiralia</taxon>
        <taxon>Gnathifera</taxon>
        <taxon>Rotifera</taxon>
        <taxon>Eurotatoria</taxon>
        <taxon>Monogononta</taxon>
        <taxon>Pseudotrocha</taxon>
        <taxon>Ploima</taxon>
        <taxon>Brachionidae</taxon>
        <taxon>Brachionus</taxon>
    </lineage>
</organism>
<feature type="transmembrane region" description="Helical" evidence="1">
    <location>
        <begin position="38"/>
        <end position="59"/>
    </location>
</feature>
<evidence type="ECO:0000256" key="1">
    <source>
        <dbReference type="SAM" id="Phobius"/>
    </source>
</evidence>
<keyword evidence="1" id="KW-1133">Transmembrane helix</keyword>
<protein>
    <submittedName>
        <fullName evidence="2">Uncharacterized protein</fullName>
    </submittedName>
</protein>